<organism evidence="2 3">
    <name type="scientific">Pseudoluteimonas lycopersici</name>
    <dbReference type="NCBI Taxonomy" id="1324796"/>
    <lineage>
        <taxon>Bacteria</taxon>
        <taxon>Pseudomonadati</taxon>
        <taxon>Pseudomonadota</taxon>
        <taxon>Gammaproteobacteria</taxon>
        <taxon>Lysobacterales</taxon>
        <taxon>Lysobacteraceae</taxon>
        <taxon>Pseudoluteimonas</taxon>
    </lineage>
</organism>
<dbReference type="Proteomes" id="UP000315891">
    <property type="component" value="Chromosome"/>
</dbReference>
<accession>A0A516V721</accession>
<dbReference type="EMBL" id="CP041742">
    <property type="protein sequence ID" value="QDQ74310.1"/>
    <property type="molecule type" value="Genomic_DNA"/>
</dbReference>
<feature type="domain" description="AB hydrolase-1" evidence="1">
    <location>
        <begin position="72"/>
        <end position="176"/>
    </location>
</feature>
<evidence type="ECO:0000313" key="3">
    <source>
        <dbReference type="Proteomes" id="UP000315891"/>
    </source>
</evidence>
<gene>
    <name evidence="2" type="ORF">FNZ56_10670</name>
</gene>
<reference evidence="2 3" key="1">
    <citation type="submission" date="2019-07" db="EMBL/GenBank/DDBJ databases">
        <title>Lysobacter weifangensis sp. nov., isolated from bensulfuron-methyl contaminated farmland soil.</title>
        <authorList>
            <person name="Zhao H."/>
        </authorList>
    </citation>
    <scope>NUCLEOTIDE SEQUENCE [LARGE SCALE GENOMIC DNA]</scope>
    <source>
        <strain evidence="2 3">CC-Bw-6</strain>
    </source>
</reference>
<keyword evidence="3" id="KW-1185">Reference proteome</keyword>
<evidence type="ECO:0000259" key="1">
    <source>
        <dbReference type="Pfam" id="PF00561"/>
    </source>
</evidence>
<dbReference type="PANTHER" id="PTHR43194">
    <property type="entry name" value="HYDROLASE ALPHA/BETA FOLD FAMILY"/>
    <property type="match status" value="1"/>
</dbReference>
<dbReference type="PANTHER" id="PTHR43194:SF2">
    <property type="entry name" value="PEROXISOMAL MEMBRANE PROTEIN LPX1"/>
    <property type="match status" value="1"/>
</dbReference>
<keyword evidence="2" id="KW-0378">Hydrolase</keyword>
<dbReference type="InterPro" id="IPR050228">
    <property type="entry name" value="Carboxylesterase_BioH"/>
</dbReference>
<dbReference type="SUPFAM" id="SSF53474">
    <property type="entry name" value="alpha/beta-Hydrolases"/>
    <property type="match status" value="1"/>
</dbReference>
<dbReference type="Gene3D" id="3.40.50.1820">
    <property type="entry name" value="alpha/beta hydrolase"/>
    <property type="match status" value="1"/>
</dbReference>
<proteinExistence type="predicted"/>
<dbReference type="GO" id="GO:0016787">
    <property type="term" value="F:hydrolase activity"/>
    <property type="evidence" value="ECO:0007669"/>
    <property type="project" value="UniProtKB-KW"/>
</dbReference>
<sequence>MPHRARPSSASNAKTCIWNRNRCTRVTAIASRTGCCRPPTTTSPTRIPASRIPSTQKFSWGERSPVEARGSIVLLHGWGEDHSMMMTWALAMARHGYQGVLPDLRNFGASDRAPVGFGPREAEDIVDLLRALRAQGKLQSPVYLLGVSYGADVAIHAAAMAPDLIDGVVAMEPFVDAESAIRGFVADARKPAHGLKGRLLSAYARHAFDDAKVDAAIAESGKRLGIDLHDTGIAAPLRENQTCTLILQGGEDEFLDPGALRAISDAPRTRYLEMPEETHLTLPLRIDLLAEPLARWLPRHGDCPAFAMPATH</sequence>
<name>A0A516V721_9GAMM</name>
<dbReference type="InterPro" id="IPR029058">
    <property type="entry name" value="AB_hydrolase_fold"/>
</dbReference>
<evidence type="ECO:0000313" key="2">
    <source>
        <dbReference type="EMBL" id="QDQ74310.1"/>
    </source>
</evidence>
<dbReference type="RefSeq" id="WP_143879819.1">
    <property type="nucleotide sequence ID" value="NZ_CP041742.1"/>
</dbReference>
<protein>
    <submittedName>
        <fullName evidence="2">Alpha/beta hydrolase</fullName>
    </submittedName>
</protein>
<dbReference type="Pfam" id="PF00561">
    <property type="entry name" value="Abhydrolase_1"/>
    <property type="match status" value="1"/>
</dbReference>
<dbReference type="OrthoDB" id="9808398at2"/>
<dbReference type="InterPro" id="IPR000073">
    <property type="entry name" value="AB_hydrolase_1"/>
</dbReference>
<dbReference type="AlphaFoldDB" id="A0A516V721"/>